<dbReference type="RefSeq" id="XP_005716378.1">
    <property type="nucleotide sequence ID" value="XM_005716321.1"/>
</dbReference>
<evidence type="ECO:0008006" key="5">
    <source>
        <dbReference type="Google" id="ProtNLM"/>
    </source>
</evidence>
<feature type="chain" id="PRO_5007723350" description="Secreted protein" evidence="1">
    <location>
        <begin position="21"/>
        <end position="84"/>
    </location>
</feature>
<organism evidence="3 4">
    <name type="scientific">Chondrus crispus</name>
    <name type="common">Carrageen Irish moss</name>
    <name type="synonym">Polymorpha crispa</name>
    <dbReference type="NCBI Taxonomy" id="2769"/>
    <lineage>
        <taxon>Eukaryota</taxon>
        <taxon>Rhodophyta</taxon>
        <taxon>Florideophyceae</taxon>
        <taxon>Rhodymeniophycidae</taxon>
        <taxon>Gigartinales</taxon>
        <taxon>Gigartinaceae</taxon>
        <taxon>Chondrus</taxon>
    </lineage>
</organism>
<reference evidence="3" key="3">
    <citation type="submission" date="2013-05" db="EMBL/GenBank/DDBJ databases">
        <authorList>
            <person name="Genoscope - CEA"/>
        </authorList>
    </citation>
    <scope>NUCLEOTIDE SEQUENCE</scope>
    <source>
        <strain evidence="3">Stackhouse</strain>
    </source>
</reference>
<evidence type="ECO:0000256" key="1">
    <source>
        <dbReference type="SAM" id="SignalP"/>
    </source>
</evidence>
<reference evidence="4" key="1">
    <citation type="journal article" date="2013" name="Proc. Natl. Acad. Sci. U.S.A.">
        <title>Genome structure and metabolic features in the red seaweed Chondrus crispus shed light on evolution of the Archaeplastida.</title>
        <authorList>
            <person name="Collen J."/>
            <person name="Porcel B."/>
            <person name="Carre W."/>
            <person name="Ball S.G."/>
            <person name="Chaparro C."/>
            <person name="Tonon T."/>
            <person name="Barbeyron T."/>
            <person name="Michel G."/>
            <person name="Noel B."/>
            <person name="Valentin K."/>
            <person name="Elias M."/>
            <person name="Artiguenave F."/>
            <person name="Arun A."/>
            <person name="Aury J.M."/>
            <person name="Barbosa-Neto J.F."/>
            <person name="Bothwell J.H."/>
            <person name="Bouget F.Y."/>
            <person name="Brillet L."/>
            <person name="Cabello-Hurtado F."/>
            <person name="Capella-Gutierrez S."/>
            <person name="Charrier B."/>
            <person name="Cladiere L."/>
            <person name="Cock J.M."/>
            <person name="Coelho S.M."/>
            <person name="Colleoni C."/>
            <person name="Czjzek M."/>
            <person name="Da Silva C."/>
            <person name="Delage L."/>
            <person name="Denoeud F."/>
            <person name="Deschamps P."/>
            <person name="Dittami S.M."/>
            <person name="Gabaldon T."/>
            <person name="Gachon C.M."/>
            <person name="Groisillier A."/>
            <person name="Herve C."/>
            <person name="Jabbari K."/>
            <person name="Katinka M."/>
            <person name="Kloareg B."/>
            <person name="Kowalczyk N."/>
            <person name="Labadie K."/>
            <person name="Leblanc C."/>
            <person name="Lopez P.J."/>
            <person name="McLachlan D.H."/>
            <person name="Meslet-Cladiere L."/>
            <person name="Moustafa A."/>
            <person name="Nehr Z."/>
            <person name="Nyvall Collen P."/>
            <person name="Panaud O."/>
            <person name="Partensky F."/>
            <person name="Poulain J."/>
            <person name="Rensing S.A."/>
            <person name="Rousvoal S."/>
            <person name="Samson G."/>
            <person name="Symeonidi A."/>
            <person name="Weissenbach J."/>
            <person name="Zambounis A."/>
            <person name="Wincker P."/>
            <person name="Boyen C."/>
        </authorList>
    </citation>
    <scope>NUCLEOTIDE SEQUENCE [LARGE SCALE GENOMIC DNA]</scope>
    <source>
        <strain evidence="4">cv. Stackhouse</strain>
    </source>
</reference>
<dbReference type="KEGG" id="ccp:CHC_T00007165001"/>
<name>R7QQH6_CHOCR</name>
<reference evidence="3" key="2">
    <citation type="journal article" date="2013" name="Proc. Natl. Acad. Sci. U.S.A.">
        <title>Genome structure and metabolic features in the red seaweed Chondrus crispus shed light on evolution of the Archaeplastida.</title>
        <authorList>
            <person name="Collen J."/>
            <person name="Porcel B."/>
            <person name="Carre W."/>
            <person name="Ball S.G."/>
            <person name="Chaparro C."/>
            <person name="Tonon T."/>
            <person name="Barbeyron T."/>
            <person name="Michel G."/>
            <person name="Noel B."/>
            <person name="Valentin K."/>
            <person name="Elias M."/>
            <person name="Artiguenave F."/>
            <person name="Arun A."/>
            <person name="Aury J.M."/>
            <person name="Barbosa-Neto J.F."/>
            <person name="Bothwell J.H."/>
            <person name="Bouget F.Y."/>
            <person name="Brillet L."/>
            <person name="Cabello-Hurtado F."/>
            <person name="Capella-Gutierrez S."/>
            <person name="Charrier B."/>
            <person name="Cladiere L."/>
            <person name="Cock J.M."/>
            <person name="Coelho S.M."/>
            <person name="Colleoni C."/>
            <person name="Czjzek M."/>
            <person name="Da Silva C."/>
            <person name="Delage L."/>
            <person name="Denoeud F."/>
            <person name="Deschamps P."/>
            <person name="Dittami S.M."/>
            <person name="Gabalden T."/>
            <person name="Gachon C.M."/>
            <person name="Groisillier A."/>
            <person name="Herve C."/>
            <person name="Jabbari K."/>
            <person name="Katinka M."/>
            <person name="Kloareg B."/>
            <person name="Kowalczyk N."/>
            <person name="Labadie K."/>
            <person name="Leblanc C."/>
            <person name="Lopez P.J."/>
            <person name="McLachlan D.H."/>
            <person name="Meslet-Cladiere L."/>
            <person name="Moustafa A."/>
            <person name="Nehr Z."/>
            <person name="Nyvall Collen P."/>
            <person name="Panaud O."/>
            <person name="Partensky F."/>
            <person name="Poulain J."/>
            <person name="Rensing S.A."/>
            <person name="Rousvoal S."/>
            <person name="Samson G."/>
            <person name="Symeonidi A."/>
            <person name="Weissenbach J."/>
            <person name="Zambounis A."/>
            <person name="Wincker P."/>
            <person name="Boyen C."/>
        </authorList>
    </citation>
    <scope>NUCLEOTIDE SEQUENCE [LARGE SCALE GENOMIC DNA]</scope>
    <source>
        <strain evidence="3">Stackhouse</strain>
    </source>
</reference>
<dbReference type="Gramene" id="CDF36559">
    <property type="protein sequence ID" value="CDF36559"/>
    <property type="gene ID" value="CHC_T00005005001"/>
</dbReference>
<dbReference type="RefSeq" id="XP_005710673.1">
    <property type="nucleotide sequence ID" value="XM_005710616.1"/>
</dbReference>
<dbReference type="EMBL" id="HG002162">
    <property type="protein sequence ID" value="CDF40379.1"/>
    <property type="molecule type" value="Genomic_DNA"/>
</dbReference>
<evidence type="ECO:0000313" key="4">
    <source>
        <dbReference type="Proteomes" id="UP000012073"/>
    </source>
</evidence>
<evidence type="ECO:0000313" key="3">
    <source>
        <dbReference type="EMBL" id="CDF40379.1"/>
    </source>
</evidence>
<dbReference type="Proteomes" id="UP000012073">
    <property type="component" value="Unassembled WGS sequence"/>
</dbReference>
<dbReference type="KEGG" id="ccp:CHC_T00005005001"/>
<sequence>MHIPHLQACSICLFYRYVLSVLRPKPSHTPCHFKQHVFFHFPVPECPTKQMPPHSPPSDHFVLSCASRHSHHVPLVRKYVLHRA</sequence>
<evidence type="ECO:0000313" key="2">
    <source>
        <dbReference type="EMBL" id="CDF36559.1"/>
    </source>
</evidence>
<dbReference type="AlphaFoldDB" id="R7QQH6"/>
<proteinExistence type="predicted"/>
<gene>
    <name evidence="2" type="ORF">CHC_T00005005001</name>
    <name evidence="3" type="ORF">CHC_T00007165001</name>
</gene>
<dbReference type="GeneID" id="17318391"/>
<keyword evidence="4" id="KW-1185">Reference proteome</keyword>
<protein>
    <recommendedName>
        <fullName evidence="5">Secreted protein</fullName>
    </recommendedName>
</protein>
<dbReference type="EMBL" id="HG001787">
    <property type="protein sequence ID" value="CDF36559.1"/>
    <property type="molecule type" value="Genomic_DNA"/>
</dbReference>
<dbReference type="GeneID" id="17324093"/>
<feature type="signal peptide" evidence="1">
    <location>
        <begin position="1"/>
        <end position="20"/>
    </location>
</feature>
<accession>R7QQH6</accession>
<keyword evidence="1" id="KW-0732">Signal</keyword>
<dbReference type="Gramene" id="CDF40379">
    <property type="protein sequence ID" value="CDF40379"/>
    <property type="gene ID" value="CHC_T00007165001"/>
</dbReference>